<comment type="caution">
    <text evidence="2">The sequence shown here is derived from an EMBL/GenBank/DDBJ whole genome shotgun (WGS) entry which is preliminary data.</text>
</comment>
<accession>A0A2T5RJX9</accession>
<evidence type="ECO:0000256" key="1">
    <source>
        <dbReference type="SAM" id="Phobius"/>
    </source>
</evidence>
<evidence type="ECO:0000313" key="3">
    <source>
        <dbReference type="Proteomes" id="UP000244089"/>
    </source>
</evidence>
<protein>
    <recommendedName>
        <fullName evidence="4">PilX-like prepilin protein</fullName>
    </recommendedName>
</protein>
<reference evidence="2 3" key="1">
    <citation type="submission" date="2018-04" db="EMBL/GenBank/DDBJ databases">
        <title>Subsurface microbial communities from deep shales in Ohio and West Virginia, USA.</title>
        <authorList>
            <person name="Wrighton K."/>
        </authorList>
    </citation>
    <scope>NUCLEOTIDE SEQUENCE [LARGE SCALE GENOMIC DNA]</scope>
    <source>
        <strain evidence="2 3">WC1</strain>
    </source>
</reference>
<evidence type="ECO:0000313" key="2">
    <source>
        <dbReference type="EMBL" id="PTV99090.1"/>
    </source>
</evidence>
<proteinExistence type="predicted"/>
<dbReference type="RefSeq" id="WP_108139811.1">
    <property type="nucleotide sequence ID" value="NZ_QAXS01000012.1"/>
</dbReference>
<dbReference type="AlphaFoldDB" id="A0A2T5RJX9"/>
<keyword evidence="1" id="KW-0472">Membrane</keyword>
<keyword evidence="1" id="KW-1133">Transmembrane helix</keyword>
<dbReference type="EMBL" id="QAXS01000012">
    <property type="protein sequence ID" value="PTV99090.1"/>
    <property type="molecule type" value="Genomic_DNA"/>
</dbReference>
<organism evidence="2 3">
    <name type="scientific">Halanaerobium saccharolyticum</name>
    <dbReference type="NCBI Taxonomy" id="43595"/>
    <lineage>
        <taxon>Bacteria</taxon>
        <taxon>Bacillati</taxon>
        <taxon>Bacillota</taxon>
        <taxon>Clostridia</taxon>
        <taxon>Halanaerobiales</taxon>
        <taxon>Halanaerobiaceae</taxon>
        <taxon>Halanaerobium</taxon>
    </lineage>
</organism>
<dbReference type="Proteomes" id="UP000244089">
    <property type="component" value="Unassembled WGS sequence"/>
</dbReference>
<keyword evidence="1" id="KW-0812">Transmembrane</keyword>
<evidence type="ECO:0008006" key="4">
    <source>
        <dbReference type="Google" id="ProtNLM"/>
    </source>
</evidence>
<dbReference type="OrthoDB" id="2112381at2"/>
<name>A0A2T5RJX9_9FIRM</name>
<sequence>MIHLNNNKGIALIMVLLMVLVVGVLSGSLLVAYNSNIIQSSNNAKKTRAFYAAEGGANYLAAYINNFNEEEGSLGFYLPYEFDNRYDKIIEEIRDFDAVEIGSYEVDYNLNELSEDTFEVEITARDGSSQEKIMTTYRIASEGLSFFAHALAARSIELNGTLTLEGGYPDADSFPTIATGETSVESDLTKDNVDLQELVDWWFFRRYESMTGSDYDEAYEKTFEFYGNETDKELYLPESDQSEEFTAYVRGINFREVLKQNGITNYIIGYDENDNPVTVSLSQFDYADGDLETQYDISQITPDIDPDKLDLSNFTGDFPEDLNGYYEDMDDFKNYSNSNTGPYIYIDEFAFTPSSGWYDYQIDFTNINTVNAGTDGAGVVQMYIDDDIDFSNTNSNIYFKSRTEKSILVQSGGAEINLDNNRILYYSSGYEGQIKSIAYYAPNATMRIAGRMPGTGWGQSYNVNKIIMEDDVTFPTFEYDPEESGLYGNIHPDIAGYFGDEDDKELVNKFPGETFRTKWRQIK</sequence>
<feature type="transmembrane region" description="Helical" evidence="1">
    <location>
        <begin position="12"/>
        <end position="33"/>
    </location>
</feature>
<gene>
    <name evidence="2" type="ORF">C8C76_11225</name>
</gene>